<feature type="binding site" evidence="4">
    <location>
        <position position="52"/>
    </location>
    <ligand>
        <name>Zn(2+)</name>
        <dbReference type="ChEBI" id="CHEBI:29105"/>
    </ligand>
</feature>
<accession>A0A8D8B0E7</accession>
<evidence type="ECO:0000313" key="8">
    <source>
        <dbReference type="EMBL" id="CAG6465439.1"/>
    </source>
</evidence>
<name>A0A8D8B0E7_CULPI</name>
<feature type="binding site" evidence="4">
    <location>
        <position position="9"/>
    </location>
    <ligand>
        <name>Zn(2+)</name>
        <dbReference type="ChEBI" id="CHEBI:29105"/>
    </ligand>
</feature>
<dbReference type="SUPFAM" id="SSF57716">
    <property type="entry name" value="Glucocorticoid receptor-like (DNA-binding domain)"/>
    <property type="match status" value="1"/>
</dbReference>
<protein>
    <submittedName>
        <fullName evidence="8">(northern house mosquito) hypothetical protein</fullName>
    </submittedName>
</protein>
<feature type="compositionally biased region" description="Acidic residues" evidence="6">
    <location>
        <begin position="86"/>
        <end position="130"/>
    </location>
</feature>
<feature type="binding site" evidence="4">
    <location>
        <position position="55"/>
    </location>
    <ligand>
        <name>Zn(2+)</name>
        <dbReference type="ChEBI" id="CHEBI:29105"/>
    </ligand>
</feature>
<feature type="binding site" evidence="4">
    <location>
        <position position="12"/>
    </location>
    <ligand>
        <name>Zn(2+)</name>
        <dbReference type="ChEBI" id="CHEBI:29105"/>
    </ligand>
</feature>
<evidence type="ECO:0000256" key="4">
    <source>
        <dbReference type="PROSITE-ProRule" id="PRU01263"/>
    </source>
</evidence>
<keyword evidence="1 4" id="KW-0479">Metal-binding</keyword>
<evidence type="ECO:0000256" key="5">
    <source>
        <dbReference type="SAM" id="Coils"/>
    </source>
</evidence>
<keyword evidence="3 4" id="KW-0862">Zinc</keyword>
<dbReference type="SMART" id="SM00868">
    <property type="entry name" value="zf-AD"/>
    <property type="match status" value="1"/>
</dbReference>
<dbReference type="EMBL" id="HBUE01053355">
    <property type="protein sequence ID" value="CAG6465439.1"/>
    <property type="molecule type" value="Transcribed_RNA"/>
</dbReference>
<organism evidence="8">
    <name type="scientific">Culex pipiens</name>
    <name type="common">House mosquito</name>
    <dbReference type="NCBI Taxonomy" id="7175"/>
    <lineage>
        <taxon>Eukaryota</taxon>
        <taxon>Metazoa</taxon>
        <taxon>Ecdysozoa</taxon>
        <taxon>Arthropoda</taxon>
        <taxon>Hexapoda</taxon>
        <taxon>Insecta</taxon>
        <taxon>Pterygota</taxon>
        <taxon>Neoptera</taxon>
        <taxon>Endopterygota</taxon>
        <taxon>Diptera</taxon>
        <taxon>Nematocera</taxon>
        <taxon>Culicoidea</taxon>
        <taxon>Culicidae</taxon>
        <taxon>Culicinae</taxon>
        <taxon>Culicini</taxon>
        <taxon>Culex</taxon>
        <taxon>Culex</taxon>
    </lineage>
</organism>
<dbReference type="Pfam" id="PF07776">
    <property type="entry name" value="zf-AD"/>
    <property type="match status" value="1"/>
</dbReference>
<evidence type="ECO:0000256" key="1">
    <source>
        <dbReference type="ARBA" id="ARBA00022723"/>
    </source>
</evidence>
<dbReference type="PANTHER" id="PTHR39942">
    <property type="entry name" value="BCDNA.LD26519-RELATED"/>
    <property type="match status" value="1"/>
</dbReference>
<dbReference type="PROSITE" id="PS51915">
    <property type="entry name" value="ZAD"/>
    <property type="match status" value="1"/>
</dbReference>
<dbReference type="AlphaFoldDB" id="A0A8D8B0E7"/>
<keyword evidence="2 4" id="KW-0863">Zinc-finger</keyword>
<dbReference type="Pfam" id="PF04500">
    <property type="entry name" value="FLYWCH"/>
    <property type="match status" value="1"/>
</dbReference>
<dbReference type="GO" id="GO:0005634">
    <property type="term" value="C:nucleus"/>
    <property type="evidence" value="ECO:0007669"/>
    <property type="project" value="InterPro"/>
</dbReference>
<feature type="region of interest" description="Disordered" evidence="6">
    <location>
        <begin position="80"/>
        <end position="143"/>
    </location>
</feature>
<proteinExistence type="predicted"/>
<feature type="domain" description="ZAD" evidence="7">
    <location>
        <begin position="7"/>
        <end position="79"/>
    </location>
</feature>
<evidence type="ECO:0000256" key="2">
    <source>
        <dbReference type="ARBA" id="ARBA00022771"/>
    </source>
</evidence>
<evidence type="ECO:0000259" key="7">
    <source>
        <dbReference type="PROSITE" id="PS51915"/>
    </source>
</evidence>
<dbReference type="InterPro" id="IPR007588">
    <property type="entry name" value="Znf_FLYWCH"/>
</dbReference>
<dbReference type="PANTHER" id="PTHR39942:SF1">
    <property type="entry name" value="BCDNA.LD26519-RELATED"/>
    <property type="match status" value="1"/>
</dbReference>
<evidence type="ECO:0000256" key="6">
    <source>
        <dbReference type="SAM" id="MobiDB-lite"/>
    </source>
</evidence>
<dbReference type="GO" id="GO:0008270">
    <property type="term" value="F:zinc ion binding"/>
    <property type="evidence" value="ECO:0007669"/>
    <property type="project" value="UniProtKB-UniRule"/>
</dbReference>
<keyword evidence="5" id="KW-0175">Coiled coil</keyword>
<reference evidence="8" key="1">
    <citation type="submission" date="2021-05" db="EMBL/GenBank/DDBJ databases">
        <authorList>
            <person name="Alioto T."/>
            <person name="Alioto T."/>
            <person name="Gomez Garrido J."/>
        </authorList>
    </citation>
    <scope>NUCLEOTIDE SEQUENCE</scope>
</reference>
<dbReference type="Gene3D" id="3.40.1800.20">
    <property type="match status" value="1"/>
</dbReference>
<dbReference type="InterPro" id="IPR012934">
    <property type="entry name" value="Znf_AD"/>
</dbReference>
<feature type="coiled-coil region" evidence="5">
    <location>
        <begin position="316"/>
        <end position="348"/>
    </location>
</feature>
<sequence length="525" mass="61097">MPKSLASFCRLCLTKTASKVPVFGGDQENVTNLLALIELSINSRSEPDAAVCFDCIVTLEAFLQFKDQCHVNNHYLKTVPSKNDAEDSEASGEEEEEDEEDEDEDAMDCDFLDEDDADGSETIDSEEEGLVAELEPPRSPVKRTLSLSPMKMTEIDPLDITKCLRKQTAKPECSQKKTVDVPKKPVLEIPKLPELPEPTEEDLPKLQDSYPDYFHFEKGKKSRYFDLVYHGKRFNSAIYGTCNTIWQCAHRRKYRCSAVLQVSKDYTNFEPRNEHTHGDFKTKGESELFTPQQALPIMFRISWKKNQERKAKRVAMSRVMKERLKIQRAKAKAEAEAERERIKAARRKKPIPKIPEFPGPQPAEDELPKLQDSYPDYLYFERGPNTLYYDLVYYGERYNSAIFGSRYTFWQCSHRRKFKCPATVHVTNDYTEFERRYEHSHGEQPSTRNVELYTPKQALPTLFRICWHRVKETSVKRLQLKELRKDKILTEEYRLGDIHDEPVEEELSFIEEQADDSDDSFTWAD</sequence>
<evidence type="ECO:0000256" key="3">
    <source>
        <dbReference type="ARBA" id="ARBA00022833"/>
    </source>
</evidence>
<dbReference type="Gene3D" id="2.20.25.240">
    <property type="match status" value="1"/>
</dbReference>